<comment type="caution">
    <text evidence="2">The sequence shown here is derived from an EMBL/GenBank/DDBJ whole genome shotgun (WGS) entry which is preliminary data.</text>
</comment>
<feature type="region of interest" description="Disordered" evidence="1">
    <location>
        <begin position="35"/>
        <end position="84"/>
    </location>
</feature>
<evidence type="ECO:0000256" key="1">
    <source>
        <dbReference type="SAM" id="MobiDB-lite"/>
    </source>
</evidence>
<evidence type="ECO:0000313" key="2">
    <source>
        <dbReference type="EMBL" id="KEG39530.1"/>
    </source>
</evidence>
<feature type="compositionally biased region" description="Basic and acidic residues" evidence="1">
    <location>
        <begin position="58"/>
        <end position="69"/>
    </location>
</feature>
<name>A0ABR4SWF5_9ACTN</name>
<gene>
    <name evidence="2" type="ORF">DJ64_15245</name>
</gene>
<reference evidence="2 3" key="1">
    <citation type="submission" date="2014-04" db="EMBL/GenBank/DDBJ databases">
        <title>Draft genome sequence of the novel Streptomyces griseorubens JSD-1 playing a role in carbon and nitrogen cycle.</title>
        <authorList>
            <consortium name="Shanghai Jiao Tong University"/>
            <person name="Feng H."/>
            <person name="Sun Y."/>
            <person name="Zhi Y."/>
            <person name="Mao L."/>
            <person name="Luo Y."/>
            <person name="Wei X."/>
            <person name="Zhou P."/>
        </authorList>
    </citation>
    <scope>NUCLEOTIDE SEQUENCE [LARGE SCALE GENOMIC DNA]</scope>
    <source>
        <strain evidence="2 3">JSD-1</strain>
    </source>
</reference>
<sequence length="84" mass="8685">MSGGNWGGCARCWAREDAGGGERARAAEHGAQFGAWQRVGTGGGDGARGEGQAGRRYRGQDADEHHEQDPVALAPGRPRADAVA</sequence>
<feature type="compositionally biased region" description="Gly residues" evidence="1">
    <location>
        <begin position="40"/>
        <end position="52"/>
    </location>
</feature>
<protein>
    <submittedName>
        <fullName evidence="2">Uncharacterized protein</fullName>
    </submittedName>
</protein>
<proteinExistence type="predicted"/>
<accession>A0ABR4SWF5</accession>
<organism evidence="2 3">
    <name type="scientific">Streptomyces griseorubens</name>
    <dbReference type="NCBI Taxonomy" id="66897"/>
    <lineage>
        <taxon>Bacteria</taxon>
        <taxon>Bacillati</taxon>
        <taxon>Actinomycetota</taxon>
        <taxon>Actinomycetes</taxon>
        <taxon>Kitasatosporales</taxon>
        <taxon>Streptomycetaceae</taxon>
        <taxon>Streptomyces</taxon>
        <taxon>Streptomyces althioticus group</taxon>
    </lineage>
</organism>
<keyword evidence="3" id="KW-1185">Reference proteome</keyword>
<dbReference type="Proteomes" id="UP000027632">
    <property type="component" value="Unassembled WGS sequence"/>
</dbReference>
<evidence type="ECO:0000313" key="3">
    <source>
        <dbReference type="Proteomes" id="UP000027632"/>
    </source>
</evidence>
<dbReference type="EMBL" id="JJMG01000187">
    <property type="protein sequence ID" value="KEG39530.1"/>
    <property type="molecule type" value="Genomic_DNA"/>
</dbReference>